<accession>I0KD49</accession>
<dbReference type="RefSeq" id="WP_015333151.1">
    <property type="nucleotide sequence ID" value="NC_020054.1"/>
</dbReference>
<dbReference type="Proteomes" id="UP000011058">
    <property type="component" value="Chromosome"/>
</dbReference>
<gene>
    <name evidence="1" type="ORF">FAES_4052</name>
</gene>
<dbReference type="AlphaFoldDB" id="I0KD49"/>
<dbReference type="HOGENOM" id="CLU_1658226_0_0_10"/>
<dbReference type="STRING" id="1166018.FAES_4052"/>
<organism evidence="1 2">
    <name type="scientific">Fibrella aestuarina BUZ 2</name>
    <dbReference type="NCBI Taxonomy" id="1166018"/>
    <lineage>
        <taxon>Bacteria</taxon>
        <taxon>Pseudomonadati</taxon>
        <taxon>Bacteroidota</taxon>
        <taxon>Cytophagia</taxon>
        <taxon>Cytophagales</taxon>
        <taxon>Spirosomataceae</taxon>
        <taxon>Fibrella</taxon>
    </lineage>
</organism>
<evidence type="ECO:0000313" key="1">
    <source>
        <dbReference type="EMBL" id="CCH02052.1"/>
    </source>
</evidence>
<proteinExistence type="predicted"/>
<dbReference type="EMBL" id="HE796683">
    <property type="protein sequence ID" value="CCH02052.1"/>
    <property type="molecule type" value="Genomic_DNA"/>
</dbReference>
<protein>
    <submittedName>
        <fullName evidence="1">Uncharacterized protein</fullName>
    </submittedName>
</protein>
<dbReference type="KEGG" id="fae:FAES_4052"/>
<name>I0KD49_9BACT</name>
<keyword evidence="2" id="KW-1185">Reference proteome</keyword>
<evidence type="ECO:0000313" key="2">
    <source>
        <dbReference type="Proteomes" id="UP000011058"/>
    </source>
</evidence>
<reference evidence="1 2" key="1">
    <citation type="journal article" date="2012" name="J. Bacteriol.">
        <title>Genome Sequence of Fibrella aestuarina BUZ 2T, a Filamentous Marine Bacterium.</title>
        <authorList>
            <person name="Filippini M."/>
            <person name="Qi W."/>
            <person name="Blom J."/>
            <person name="Goesmann A."/>
            <person name="Smits T.H."/>
            <person name="Bagheri H.C."/>
        </authorList>
    </citation>
    <scope>NUCLEOTIDE SEQUENCE [LARGE SCALE GENOMIC DNA]</scope>
    <source>
        <strain evidence="2">BUZ 2T</strain>
    </source>
</reference>
<sequence>MKRRLDLAQLRLFESPADGPGLDHVLHQQAEIQRLVGTNDEWLAKTLSDVLALWDDLVTQFYLPYEAELKPEAKTGKEERRLIRERQAMYLHLIEAPFIERMQFIEEQVMSRARSLGVAEDELLVANELLSEFFRHPLPAELSLPLSTCVERLAEELAD</sequence>